<feature type="domain" description="WW" evidence="19">
    <location>
        <begin position="9"/>
        <end position="42"/>
    </location>
</feature>
<reference evidence="22" key="1">
    <citation type="submission" date="2018-06" db="EMBL/GenBank/DDBJ databases">
        <title>Genome assembly of Danube salmon.</title>
        <authorList>
            <person name="Macqueen D.J."/>
            <person name="Gundappa M.K."/>
        </authorList>
    </citation>
    <scope>NUCLEOTIDE SEQUENCE [LARGE SCALE GENOMIC DNA]</scope>
</reference>
<dbReference type="InterPro" id="IPR036517">
    <property type="entry name" value="FF_domain_sf"/>
</dbReference>
<name>A0A4W5QQ82_9TELE</name>
<dbReference type="InterPro" id="IPR039726">
    <property type="entry name" value="Prp40-like"/>
</dbReference>
<dbReference type="InterPro" id="IPR002713">
    <property type="entry name" value="FF_domain"/>
</dbReference>
<accession>A0A4W5QQ82</accession>
<feature type="compositionally biased region" description="Polar residues" evidence="18">
    <location>
        <begin position="188"/>
        <end position="204"/>
    </location>
</feature>
<dbReference type="FunFam" id="2.20.70.10:FF:000102">
    <property type="entry name" value="Pre-mRNA-processing factor 40 homolog B"/>
    <property type="match status" value="1"/>
</dbReference>
<keyword evidence="4" id="KW-1017">Isopeptide bond</keyword>
<evidence type="ECO:0000256" key="18">
    <source>
        <dbReference type="SAM" id="MobiDB-lite"/>
    </source>
</evidence>
<feature type="region of interest" description="Disordered" evidence="18">
    <location>
        <begin position="187"/>
        <end position="210"/>
    </location>
</feature>
<feature type="domain" description="FF" evidence="20">
    <location>
        <begin position="223"/>
        <end position="277"/>
    </location>
</feature>
<dbReference type="InterPro" id="IPR001202">
    <property type="entry name" value="WW_dom"/>
</dbReference>
<dbReference type="PANTHER" id="PTHR11864">
    <property type="entry name" value="PRE-MRNA-PROCESSING PROTEIN PRP40"/>
    <property type="match status" value="1"/>
</dbReference>
<evidence type="ECO:0000256" key="13">
    <source>
        <dbReference type="ARBA" id="ARBA00061317"/>
    </source>
</evidence>
<keyword evidence="6" id="KW-0507">mRNA processing</keyword>
<keyword evidence="3" id="KW-0488">Methylation</keyword>
<keyword evidence="7" id="KW-0677">Repeat</keyword>
<evidence type="ECO:0000256" key="1">
    <source>
        <dbReference type="ARBA" id="ARBA00004109"/>
    </source>
</evidence>
<evidence type="ECO:0000256" key="12">
    <source>
        <dbReference type="ARBA" id="ARBA00057440"/>
    </source>
</evidence>
<dbReference type="SMART" id="SM00456">
    <property type="entry name" value="WW"/>
    <property type="match status" value="2"/>
</dbReference>
<keyword evidence="10" id="KW-0508">mRNA splicing</keyword>
<dbReference type="FunFam" id="1.10.10.440:FF:000012">
    <property type="entry name" value="pre-mRNA-processing factor 40 homolog A isoform X2"/>
    <property type="match status" value="1"/>
</dbReference>
<evidence type="ECO:0000259" key="20">
    <source>
        <dbReference type="PROSITE" id="PS51676"/>
    </source>
</evidence>
<keyword evidence="17" id="KW-0175">Coiled coil</keyword>
<dbReference type="InterPro" id="IPR036020">
    <property type="entry name" value="WW_dom_sf"/>
</dbReference>
<feature type="compositionally biased region" description="Basic residues" evidence="18">
    <location>
        <begin position="637"/>
        <end position="660"/>
    </location>
</feature>
<comment type="similarity">
    <text evidence="13">Belongs to the PRPF40 family.</text>
</comment>
<dbReference type="GO" id="GO:0003723">
    <property type="term" value="F:RNA binding"/>
    <property type="evidence" value="ECO:0007669"/>
    <property type="project" value="TreeGrafter"/>
</dbReference>
<dbReference type="FunFam" id="1.10.10.440:FF:000009">
    <property type="entry name" value="pre-mRNA-processing factor 40 homolog A isoform X1"/>
    <property type="match status" value="1"/>
</dbReference>
<organism evidence="21 22">
    <name type="scientific">Hucho hucho</name>
    <name type="common">huchen</name>
    <dbReference type="NCBI Taxonomy" id="62062"/>
    <lineage>
        <taxon>Eukaryota</taxon>
        <taxon>Metazoa</taxon>
        <taxon>Chordata</taxon>
        <taxon>Craniata</taxon>
        <taxon>Vertebrata</taxon>
        <taxon>Euteleostomi</taxon>
        <taxon>Actinopterygii</taxon>
        <taxon>Neopterygii</taxon>
        <taxon>Teleostei</taxon>
        <taxon>Protacanthopterygii</taxon>
        <taxon>Salmoniformes</taxon>
        <taxon>Salmonidae</taxon>
        <taxon>Salmoninae</taxon>
        <taxon>Hucho</taxon>
    </lineage>
</organism>
<evidence type="ECO:0000256" key="9">
    <source>
        <dbReference type="ARBA" id="ARBA00022990"/>
    </source>
</evidence>
<evidence type="ECO:0000313" key="22">
    <source>
        <dbReference type="Proteomes" id="UP000314982"/>
    </source>
</evidence>
<dbReference type="Pfam" id="PF25432">
    <property type="entry name" value="FF_PRPF40A"/>
    <property type="match status" value="1"/>
</dbReference>
<dbReference type="PANTHER" id="PTHR11864:SF0">
    <property type="entry name" value="PRP40 PRE-MRNA PROCESSING FACTOR 40 HOMOLOG A (YEAST)"/>
    <property type="match status" value="1"/>
</dbReference>
<dbReference type="SMART" id="SM00441">
    <property type="entry name" value="FF"/>
    <property type="match status" value="4"/>
</dbReference>
<evidence type="ECO:0000256" key="8">
    <source>
        <dbReference type="ARBA" id="ARBA00022843"/>
    </source>
</evidence>
<comment type="subcellular location">
    <subcellularLocation>
        <location evidence="1">Nucleus matrix</location>
    </subcellularLocation>
    <subcellularLocation>
        <location evidence="2">Nucleus speckle</location>
    </subcellularLocation>
</comment>
<evidence type="ECO:0000256" key="6">
    <source>
        <dbReference type="ARBA" id="ARBA00022664"/>
    </source>
</evidence>
<evidence type="ECO:0000256" key="3">
    <source>
        <dbReference type="ARBA" id="ARBA00022481"/>
    </source>
</evidence>
<dbReference type="Ensembl" id="ENSHHUT00000078369.1">
    <property type="protein sequence ID" value="ENSHHUP00000075893.1"/>
    <property type="gene ID" value="ENSHHUG00000044270.1"/>
</dbReference>
<dbReference type="SUPFAM" id="SSF51045">
    <property type="entry name" value="WW domain"/>
    <property type="match status" value="2"/>
</dbReference>
<keyword evidence="11" id="KW-0539">Nucleus</keyword>
<protein>
    <recommendedName>
        <fullName evidence="14">Pre-mRNA-processing factor 40 homolog A</fullName>
    </recommendedName>
    <alternativeName>
        <fullName evidence="15">Formin-binding protein 11</fullName>
    </alternativeName>
    <alternativeName>
        <fullName evidence="16">Formin-binding protein 3</fullName>
    </alternativeName>
</protein>
<dbReference type="Gene3D" id="2.20.70.10">
    <property type="match status" value="2"/>
</dbReference>
<evidence type="ECO:0000256" key="17">
    <source>
        <dbReference type="SAM" id="Coils"/>
    </source>
</evidence>
<dbReference type="FunFam" id="1.10.10.440:FF:000002">
    <property type="entry name" value="pre-mRNA-processing factor 40 homolog A isoform X1"/>
    <property type="match status" value="1"/>
</dbReference>
<feature type="domain" description="FF" evidence="20">
    <location>
        <begin position="357"/>
        <end position="417"/>
    </location>
</feature>
<dbReference type="Pfam" id="PF00397">
    <property type="entry name" value="WW"/>
    <property type="match status" value="2"/>
</dbReference>
<dbReference type="GO" id="GO:0016363">
    <property type="term" value="C:nuclear matrix"/>
    <property type="evidence" value="ECO:0007669"/>
    <property type="project" value="UniProtKB-SubCell"/>
</dbReference>
<evidence type="ECO:0000313" key="21">
    <source>
        <dbReference type="Ensembl" id="ENSHHUP00000075893.1"/>
    </source>
</evidence>
<feature type="coiled-coil region" evidence="17">
    <location>
        <begin position="276"/>
        <end position="303"/>
    </location>
</feature>
<reference evidence="21" key="2">
    <citation type="submission" date="2025-08" db="UniProtKB">
        <authorList>
            <consortium name="Ensembl"/>
        </authorList>
    </citation>
    <scope>IDENTIFICATION</scope>
</reference>
<dbReference type="PROSITE" id="PS51676">
    <property type="entry name" value="FF"/>
    <property type="match status" value="5"/>
</dbReference>
<dbReference type="PROSITE" id="PS50020">
    <property type="entry name" value="WW_DOMAIN_2"/>
    <property type="match status" value="2"/>
</dbReference>
<keyword evidence="8" id="KW-0832">Ubl conjugation</keyword>
<evidence type="ECO:0000256" key="2">
    <source>
        <dbReference type="ARBA" id="ARBA00004324"/>
    </source>
</evidence>
<dbReference type="GO" id="GO:0016607">
    <property type="term" value="C:nuclear speck"/>
    <property type="evidence" value="ECO:0007669"/>
    <property type="project" value="UniProtKB-SubCell"/>
</dbReference>
<comment type="function">
    <text evidence="12">Binds to WASL/N-WASP and suppresses its translocation from the nucleus to the cytoplasm, thereby inhibiting its cytoplasmic function. Plays a role in the regulation of cell morphology and cytoskeletal organization. Required in the control of cell shape and migration. May play a role in cytokinesis. May be involved in pre-mRNA splicing.</text>
</comment>
<dbReference type="Pfam" id="PF01846">
    <property type="entry name" value="FF"/>
    <property type="match status" value="3"/>
</dbReference>
<evidence type="ECO:0000259" key="19">
    <source>
        <dbReference type="PROSITE" id="PS50020"/>
    </source>
</evidence>
<dbReference type="AlphaFoldDB" id="A0A4W5QQ82"/>
<dbReference type="Proteomes" id="UP000314982">
    <property type="component" value="Unassembled WGS sequence"/>
</dbReference>
<feature type="domain" description="FF" evidence="20">
    <location>
        <begin position="437"/>
        <end position="497"/>
    </location>
</feature>
<evidence type="ECO:0000256" key="11">
    <source>
        <dbReference type="ARBA" id="ARBA00023242"/>
    </source>
</evidence>
<dbReference type="CDD" id="cd00201">
    <property type="entry name" value="WW"/>
    <property type="match status" value="2"/>
</dbReference>
<keyword evidence="9" id="KW-0007">Acetylation</keyword>
<evidence type="ECO:0000256" key="14">
    <source>
        <dbReference type="ARBA" id="ARBA00072041"/>
    </source>
</evidence>
<feature type="domain" description="FF" evidence="20">
    <location>
        <begin position="572"/>
        <end position="629"/>
    </location>
</feature>
<dbReference type="FunFam" id="1.10.10.440:FF:000003">
    <property type="entry name" value="Pre-mRNA processing factor 40 homolog A"/>
    <property type="match status" value="1"/>
</dbReference>
<sequence>NSDAKCGCHPQKSVWTEHKSMDGKTYYYNTETKQSSWEKPDDLKSPAEQMLSKCPWKEYKSDNGKAYYYNSQTKESRWTKPKELEDLEGEPVLIPLHEFIFALFILRHEMCSSKFPARHSSWGNALSRTSEVGAPCAVIAPTLQPDSAAVMATMMMEMPVMMPITTVSEEQMSQVLMHVAEVSAEAPVNSTEDTVTMEVSASNDTSKDERPELVKKTYKWNTKEEAKQAFKELLKEKGVSSNASWEQAMKMIINDPRYSALPKLSEKKQAFNAYKVQTEKEEKEEARLKYKESKETYQRFLENHEKMTSTTRYKKAEQLFAELDVWSTVPERDRLEIYEDVLFYLAKKEKEQAKQLRKRNWEALKNILDNMANVTYRTTWSEAQQYLLDNPTFAEDEELQNMDKEDALICFEEHIRALEKEEEDEKQKTLLRERRRQRKNRESFQKFLDELHDHGQLHSMSAWMEMYPTVSSDIRFANMLGQPGSTPLDLFKFYVEDLKARYHDEKRIIKDILKDKSFLVEVNTSFEDFGSVISSDKRAMTLDAGNIKLAFNSLLEKAEAREREREKEEARKMKRKEATFKSMLKQATPALEPEATWEGVRERFLKESAFEDVTLESERKRIFKDFMHVLEHECQHHHSKTKKHSKKSKKHHRKRSRSRSRSVSMPCHRTGQAPSMGGWDTSGSELSEGELEKRRRTLLEQLDAP</sequence>
<evidence type="ECO:0000256" key="16">
    <source>
        <dbReference type="ARBA" id="ARBA00080815"/>
    </source>
</evidence>
<dbReference type="GO" id="GO:0005685">
    <property type="term" value="C:U1 snRNP"/>
    <property type="evidence" value="ECO:0007669"/>
    <property type="project" value="TreeGrafter"/>
</dbReference>
<feature type="domain" description="FF" evidence="20">
    <location>
        <begin position="290"/>
        <end position="344"/>
    </location>
</feature>
<keyword evidence="22" id="KW-1185">Reference proteome</keyword>
<dbReference type="Gene3D" id="1.10.10.440">
    <property type="entry name" value="FF domain"/>
    <property type="match status" value="5"/>
</dbReference>
<evidence type="ECO:0000256" key="15">
    <source>
        <dbReference type="ARBA" id="ARBA00078214"/>
    </source>
</evidence>
<dbReference type="GO" id="GO:0071004">
    <property type="term" value="C:U2-type prespliceosome"/>
    <property type="evidence" value="ECO:0007669"/>
    <property type="project" value="TreeGrafter"/>
</dbReference>
<feature type="domain" description="WW" evidence="19">
    <location>
        <begin position="55"/>
        <end position="83"/>
    </location>
</feature>
<dbReference type="SUPFAM" id="SSF81698">
    <property type="entry name" value="FF domain"/>
    <property type="match status" value="5"/>
</dbReference>
<dbReference type="FunFam" id="1.10.10.440:FF:000011">
    <property type="entry name" value="pre-mRNA-processing factor 40 homolog A isoform X1"/>
    <property type="match status" value="1"/>
</dbReference>
<proteinExistence type="inferred from homology"/>
<dbReference type="GeneTree" id="ENSGT00930000150980"/>
<evidence type="ECO:0000256" key="5">
    <source>
        <dbReference type="ARBA" id="ARBA00022553"/>
    </source>
</evidence>
<dbReference type="GO" id="GO:0045292">
    <property type="term" value="P:mRNA cis splicing, via spliceosome"/>
    <property type="evidence" value="ECO:0007669"/>
    <property type="project" value="InterPro"/>
</dbReference>
<evidence type="ECO:0000256" key="7">
    <source>
        <dbReference type="ARBA" id="ARBA00022737"/>
    </source>
</evidence>
<feature type="region of interest" description="Disordered" evidence="18">
    <location>
        <begin position="633"/>
        <end position="705"/>
    </location>
</feature>
<keyword evidence="5" id="KW-0597">Phosphoprotein</keyword>
<evidence type="ECO:0000256" key="4">
    <source>
        <dbReference type="ARBA" id="ARBA00022499"/>
    </source>
</evidence>
<reference evidence="21" key="3">
    <citation type="submission" date="2025-09" db="UniProtKB">
        <authorList>
            <consortium name="Ensembl"/>
        </authorList>
    </citation>
    <scope>IDENTIFICATION</scope>
</reference>
<evidence type="ECO:0000256" key="10">
    <source>
        <dbReference type="ARBA" id="ARBA00023187"/>
    </source>
</evidence>
<feature type="coiled-coil region" evidence="17">
    <location>
        <begin position="408"/>
        <end position="440"/>
    </location>
</feature>
<dbReference type="PROSITE" id="PS01159">
    <property type="entry name" value="WW_DOMAIN_1"/>
    <property type="match status" value="2"/>
</dbReference>